<evidence type="ECO:0000256" key="1">
    <source>
        <dbReference type="ARBA" id="ARBA00004141"/>
    </source>
</evidence>
<feature type="transmembrane region" description="Helical" evidence="6">
    <location>
        <begin position="43"/>
        <end position="67"/>
    </location>
</feature>
<dbReference type="InterPro" id="IPR001727">
    <property type="entry name" value="GDT1-like"/>
</dbReference>
<name>A0A0W8E6E9_9ZZZZ</name>
<feature type="transmembrane region" description="Helical" evidence="6">
    <location>
        <begin position="79"/>
        <end position="100"/>
    </location>
</feature>
<evidence type="ECO:0000256" key="2">
    <source>
        <dbReference type="ARBA" id="ARBA00009190"/>
    </source>
</evidence>
<dbReference type="EMBL" id="LNQE01001865">
    <property type="protein sequence ID" value="KUG03939.1"/>
    <property type="molecule type" value="Genomic_DNA"/>
</dbReference>
<evidence type="ECO:0000256" key="6">
    <source>
        <dbReference type="SAM" id="Phobius"/>
    </source>
</evidence>
<keyword evidence="4 6" id="KW-1133">Transmembrane helix</keyword>
<sequence length="106" mass="11743">MLQNWRRITNWRLFLSTLGVVFLSEMGDKTQITTLLLAGAKPMYVFWVALGSATALICTSFFEVIIGSHLIARIFKPNTISLISALTFTILGLLLIFGVIGNIKIP</sequence>
<evidence type="ECO:0000256" key="3">
    <source>
        <dbReference type="ARBA" id="ARBA00022692"/>
    </source>
</evidence>
<keyword evidence="5 6" id="KW-0472">Membrane</keyword>
<evidence type="ECO:0000256" key="5">
    <source>
        <dbReference type="ARBA" id="ARBA00023136"/>
    </source>
</evidence>
<dbReference type="PANTHER" id="PTHR12608">
    <property type="entry name" value="TRANSMEMBRANE PROTEIN HTP-1 RELATED"/>
    <property type="match status" value="1"/>
</dbReference>
<reference evidence="7" key="1">
    <citation type="journal article" date="2015" name="Proc. Natl. Acad. Sci. U.S.A.">
        <title>Networks of energetic and metabolic interactions define dynamics in microbial communities.</title>
        <authorList>
            <person name="Embree M."/>
            <person name="Liu J.K."/>
            <person name="Al-Bassam M.M."/>
            <person name="Zengler K."/>
        </authorList>
    </citation>
    <scope>NUCLEOTIDE SEQUENCE</scope>
</reference>
<comment type="similarity">
    <text evidence="2">Belongs to the GDT1 family.</text>
</comment>
<evidence type="ECO:0000256" key="4">
    <source>
        <dbReference type="ARBA" id="ARBA00022989"/>
    </source>
</evidence>
<keyword evidence="3 6" id="KW-0812">Transmembrane</keyword>
<dbReference type="Pfam" id="PF01169">
    <property type="entry name" value="GDT1"/>
    <property type="match status" value="1"/>
</dbReference>
<evidence type="ECO:0008006" key="8">
    <source>
        <dbReference type="Google" id="ProtNLM"/>
    </source>
</evidence>
<comment type="subcellular location">
    <subcellularLocation>
        <location evidence="1">Membrane</location>
        <topology evidence="1">Multi-pass membrane protein</topology>
    </subcellularLocation>
</comment>
<dbReference type="GO" id="GO:0046873">
    <property type="term" value="F:metal ion transmembrane transporter activity"/>
    <property type="evidence" value="ECO:0007669"/>
    <property type="project" value="InterPro"/>
</dbReference>
<dbReference type="AlphaFoldDB" id="A0A0W8E6E9"/>
<comment type="caution">
    <text evidence="7">The sequence shown here is derived from an EMBL/GenBank/DDBJ whole genome shotgun (WGS) entry which is preliminary data.</text>
</comment>
<evidence type="ECO:0000313" key="7">
    <source>
        <dbReference type="EMBL" id="KUG03939.1"/>
    </source>
</evidence>
<protein>
    <recommendedName>
        <fullName evidence="8">Transmembrane protein</fullName>
    </recommendedName>
</protein>
<proteinExistence type="inferred from homology"/>
<gene>
    <name evidence="7" type="ORF">ASZ90_018719</name>
</gene>
<dbReference type="GO" id="GO:0016020">
    <property type="term" value="C:membrane"/>
    <property type="evidence" value="ECO:0007669"/>
    <property type="project" value="UniProtKB-SubCell"/>
</dbReference>
<organism evidence="7">
    <name type="scientific">hydrocarbon metagenome</name>
    <dbReference type="NCBI Taxonomy" id="938273"/>
    <lineage>
        <taxon>unclassified sequences</taxon>
        <taxon>metagenomes</taxon>
        <taxon>ecological metagenomes</taxon>
    </lineage>
</organism>
<accession>A0A0W8E6E9</accession>
<dbReference type="PANTHER" id="PTHR12608:SF1">
    <property type="entry name" value="TRANSMEMBRANE PROTEIN 165"/>
    <property type="match status" value="1"/>
</dbReference>